<evidence type="ECO:0000313" key="7">
    <source>
        <dbReference type="Proteomes" id="UP000683310"/>
    </source>
</evidence>
<feature type="DNA-binding region" description="OmpR/PhoB-type" evidence="3">
    <location>
        <begin position="124"/>
        <end position="222"/>
    </location>
</feature>
<keyword evidence="7" id="KW-1185">Reference proteome</keyword>
<evidence type="ECO:0000259" key="5">
    <source>
        <dbReference type="PROSITE" id="PS51755"/>
    </source>
</evidence>
<gene>
    <name evidence="6" type="ORF">KHQ06_14725</name>
</gene>
<keyword evidence="2" id="KW-0597">Phosphoprotein</keyword>
<dbReference type="Pfam" id="PF00072">
    <property type="entry name" value="Response_reg"/>
    <property type="match status" value="1"/>
</dbReference>
<evidence type="ECO:0000256" key="3">
    <source>
        <dbReference type="PROSITE-ProRule" id="PRU01091"/>
    </source>
</evidence>
<evidence type="ECO:0000256" key="2">
    <source>
        <dbReference type="PROSITE-ProRule" id="PRU00169"/>
    </source>
</evidence>
<dbReference type="SMART" id="SM00862">
    <property type="entry name" value="Trans_reg_C"/>
    <property type="match status" value="1"/>
</dbReference>
<organism evidence="6 7">
    <name type="scientific">Nocardia tengchongensis</name>
    <dbReference type="NCBI Taxonomy" id="2055889"/>
    <lineage>
        <taxon>Bacteria</taxon>
        <taxon>Bacillati</taxon>
        <taxon>Actinomycetota</taxon>
        <taxon>Actinomycetes</taxon>
        <taxon>Mycobacteriales</taxon>
        <taxon>Nocardiaceae</taxon>
        <taxon>Nocardia</taxon>
    </lineage>
</organism>
<dbReference type="PANTHER" id="PTHR48111:SF36">
    <property type="entry name" value="TRANSCRIPTIONAL REGULATORY PROTEIN CUTR"/>
    <property type="match status" value="1"/>
</dbReference>
<feature type="domain" description="Response regulatory" evidence="4">
    <location>
        <begin position="2"/>
        <end position="116"/>
    </location>
</feature>
<dbReference type="PANTHER" id="PTHR48111">
    <property type="entry name" value="REGULATOR OF RPOS"/>
    <property type="match status" value="1"/>
</dbReference>
<dbReference type="CDD" id="cd17574">
    <property type="entry name" value="REC_OmpR"/>
    <property type="match status" value="1"/>
</dbReference>
<evidence type="ECO:0000256" key="1">
    <source>
        <dbReference type="ARBA" id="ARBA00023125"/>
    </source>
</evidence>
<dbReference type="Proteomes" id="UP000683310">
    <property type="component" value="Chromosome"/>
</dbReference>
<protein>
    <submittedName>
        <fullName evidence="6">Response regulator transcription factor</fullName>
    </submittedName>
</protein>
<dbReference type="CDD" id="cd00383">
    <property type="entry name" value="trans_reg_C"/>
    <property type="match status" value="1"/>
</dbReference>
<reference evidence="6 7" key="1">
    <citation type="submission" date="2021-04" db="EMBL/GenBank/DDBJ databases">
        <title>Nocardia tengchongensis.</title>
        <authorList>
            <person name="Zhuang k."/>
            <person name="Ran Y."/>
            <person name="Li W."/>
        </authorList>
    </citation>
    <scope>NUCLEOTIDE SEQUENCE [LARGE SCALE GENOMIC DNA]</scope>
    <source>
        <strain evidence="6 7">CFH S0057</strain>
    </source>
</reference>
<accession>A0ABX8CYC3</accession>
<keyword evidence="1 3" id="KW-0238">DNA-binding</keyword>
<dbReference type="InterPro" id="IPR036388">
    <property type="entry name" value="WH-like_DNA-bd_sf"/>
</dbReference>
<dbReference type="InterPro" id="IPR001789">
    <property type="entry name" value="Sig_transdc_resp-reg_receiver"/>
</dbReference>
<sequence length="240" mass="26504">MRVLVIEDEERLARTVRRGLELEGFVVQLAHTGTAGLAAAIEDGFDVIVLDIMLPGLSGYEVLRRLRAQDVTTPVLMLTAKDGDYEQADALDLGADDYLTKPFSFVVLIARLRALLRRRAPQQPALLSAGDLVLDPARRTVLRGDTTLTLTPREFGLLEFLLRHKGLALTKHEILRNVWDAHYDGPENVVEVYIGYLRKKIDTPFGCTSIETLRGVGYRMVDPGGSGDGQIHDESGSAPR</sequence>
<dbReference type="PROSITE" id="PS51755">
    <property type="entry name" value="OMPR_PHOB"/>
    <property type="match status" value="1"/>
</dbReference>
<dbReference type="InterPro" id="IPR001867">
    <property type="entry name" value="OmpR/PhoB-type_DNA-bd"/>
</dbReference>
<dbReference type="PROSITE" id="PS50110">
    <property type="entry name" value="RESPONSE_REGULATORY"/>
    <property type="match status" value="1"/>
</dbReference>
<dbReference type="InterPro" id="IPR011006">
    <property type="entry name" value="CheY-like_superfamily"/>
</dbReference>
<proteinExistence type="predicted"/>
<feature type="modified residue" description="4-aspartylphosphate" evidence="2">
    <location>
        <position position="51"/>
    </location>
</feature>
<dbReference type="EMBL" id="CP074371">
    <property type="protein sequence ID" value="QVI24891.1"/>
    <property type="molecule type" value="Genomic_DNA"/>
</dbReference>
<evidence type="ECO:0000259" key="4">
    <source>
        <dbReference type="PROSITE" id="PS50110"/>
    </source>
</evidence>
<dbReference type="SUPFAM" id="SSF52172">
    <property type="entry name" value="CheY-like"/>
    <property type="match status" value="1"/>
</dbReference>
<name>A0ABX8CYC3_9NOCA</name>
<evidence type="ECO:0000313" key="6">
    <source>
        <dbReference type="EMBL" id="QVI24891.1"/>
    </source>
</evidence>
<dbReference type="Pfam" id="PF00486">
    <property type="entry name" value="Trans_reg_C"/>
    <property type="match status" value="1"/>
</dbReference>
<feature type="domain" description="OmpR/PhoB-type" evidence="5">
    <location>
        <begin position="124"/>
        <end position="222"/>
    </location>
</feature>
<dbReference type="RefSeq" id="WP_213560949.1">
    <property type="nucleotide sequence ID" value="NZ_JBHZDI010000092.1"/>
</dbReference>
<dbReference type="SMART" id="SM00448">
    <property type="entry name" value="REC"/>
    <property type="match status" value="1"/>
</dbReference>
<dbReference type="Gene3D" id="3.40.50.2300">
    <property type="match status" value="1"/>
</dbReference>
<dbReference type="InterPro" id="IPR039420">
    <property type="entry name" value="WalR-like"/>
</dbReference>
<dbReference type="Gene3D" id="1.10.10.10">
    <property type="entry name" value="Winged helix-like DNA-binding domain superfamily/Winged helix DNA-binding domain"/>
    <property type="match status" value="1"/>
</dbReference>